<keyword evidence="1" id="KW-0472">Membrane</keyword>
<feature type="transmembrane region" description="Helical" evidence="1">
    <location>
        <begin position="100"/>
        <end position="127"/>
    </location>
</feature>
<organism evidence="3">
    <name type="scientific">Candidatus Kentrum sp. FW</name>
    <dbReference type="NCBI Taxonomy" id="2126338"/>
    <lineage>
        <taxon>Bacteria</taxon>
        <taxon>Pseudomonadati</taxon>
        <taxon>Pseudomonadota</taxon>
        <taxon>Gammaproteobacteria</taxon>
        <taxon>Candidatus Kentrum</taxon>
    </lineage>
</organism>
<keyword evidence="1" id="KW-0812">Transmembrane</keyword>
<dbReference type="AlphaFoldDB" id="A0A450S465"/>
<dbReference type="EMBL" id="CAADFD010000001">
    <property type="protein sequence ID" value="VFJ46545.1"/>
    <property type="molecule type" value="Genomic_DNA"/>
</dbReference>
<proteinExistence type="predicted"/>
<feature type="transmembrane region" description="Helical" evidence="1">
    <location>
        <begin position="41"/>
        <end position="64"/>
    </location>
</feature>
<protein>
    <submittedName>
        <fullName evidence="3">Uncharacterized protein</fullName>
    </submittedName>
</protein>
<reference evidence="3" key="1">
    <citation type="submission" date="2019-02" db="EMBL/GenBank/DDBJ databases">
        <authorList>
            <person name="Gruber-Vodicka R. H."/>
            <person name="Seah K. B. B."/>
        </authorList>
    </citation>
    <scope>NUCLEOTIDE SEQUENCE</scope>
    <source>
        <strain evidence="3">BECK_BZ106</strain>
        <strain evidence="2">BECK_BZ15</strain>
    </source>
</reference>
<accession>A0A450S465</accession>
<evidence type="ECO:0000256" key="1">
    <source>
        <dbReference type="SAM" id="Phobius"/>
    </source>
</evidence>
<gene>
    <name evidence="2" type="ORF">BECKFW1821A_GA0114235_10116</name>
    <name evidence="3" type="ORF">BECKFW1821B_GA0114236_10019</name>
</gene>
<keyword evidence="1" id="KW-1133">Transmembrane helix</keyword>
<evidence type="ECO:0000313" key="2">
    <source>
        <dbReference type="EMBL" id="VFJ45791.1"/>
    </source>
</evidence>
<dbReference type="EMBL" id="CAADEW010000011">
    <property type="protein sequence ID" value="VFJ45791.1"/>
    <property type="molecule type" value="Genomic_DNA"/>
</dbReference>
<evidence type="ECO:0000313" key="3">
    <source>
        <dbReference type="EMBL" id="VFJ46545.1"/>
    </source>
</evidence>
<feature type="transmembrane region" description="Helical" evidence="1">
    <location>
        <begin position="177"/>
        <end position="196"/>
    </location>
</feature>
<name>A0A450S465_9GAMM</name>
<sequence length="198" mass="22818">MLVWTALLFLPAINALFDVVSLQLSRRFLAKINEDNRYRNILWIVADVLVAIVLLMGLYGTIFLSLDAVDRLLFPAVELFTVARWWELLWQQRDWFHPEILWLTLMASTTLIVTGIHLVFAFAHLFVPLWHRSDKEKIAGLIGQIRSRTAAHPADKVPEADCRALARAYYFPWEHGIVLGTLVLWGLGYVLYTFVIRG</sequence>